<reference evidence="1 2" key="1">
    <citation type="journal article" date="2017" name="Water Res.">
        <title>Discovery and metagenomic analysis of an anammox bacterial enrichment related to Candidatus "Brocadia caroliniensis" in a full-scale glycerol-fed nitritation-denitritation separate centrate treatment process.</title>
        <authorList>
            <person name="Park H."/>
            <person name="Brotto A.C."/>
            <person name="van Loosdrecht M.C."/>
            <person name="Chandran K."/>
        </authorList>
    </citation>
    <scope>NUCLEOTIDE SEQUENCE [LARGE SCALE GENOMIC DNA]</scope>
    <source>
        <strain evidence="1">26THWARD</strain>
    </source>
</reference>
<evidence type="ECO:0000313" key="2">
    <source>
        <dbReference type="Proteomes" id="UP000189681"/>
    </source>
</evidence>
<comment type="caution">
    <text evidence="1">The sequence shown here is derived from an EMBL/GenBank/DDBJ whole genome shotgun (WGS) entry which is preliminary data.</text>
</comment>
<name>A0A1V4AVU3_9BACT</name>
<organism evidence="1 2">
    <name type="scientific">Candidatus Brocadia carolinensis</name>
    <dbReference type="NCBI Taxonomy" id="1004156"/>
    <lineage>
        <taxon>Bacteria</taxon>
        <taxon>Pseudomonadati</taxon>
        <taxon>Planctomycetota</taxon>
        <taxon>Candidatus Brocadiia</taxon>
        <taxon>Candidatus Brocadiales</taxon>
        <taxon>Candidatus Brocadiaceae</taxon>
        <taxon>Candidatus Brocadia</taxon>
    </lineage>
</organism>
<dbReference type="STRING" id="1004156.AYP45_04515"/>
<protein>
    <submittedName>
        <fullName evidence="1">Uncharacterized protein</fullName>
    </submittedName>
</protein>
<sequence length="74" mass="8066">MCDVGGHISSDLITWQCACCGAAIKDSNDPIAGLCDLGICLSCRNTPEDWLAFVREEWEEGICVDCLSPCDLKR</sequence>
<dbReference type="AlphaFoldDB" id="A0A1V4AVU3"/>
<gene>
    <name evidence="1" type="ORF">AYP45_04515</name>
</gene>
<dbReference type="Proteomes" id="UP000189681">
    <property type="component" value="Unassembled WGS sequence"/>
</dbReference>
<dbReference type="EMBL" id="AYTS01000037">
    <property type="protein sequence ID" value="OOP57253.1"/>
    <property type="molecule type" value="Genomic_DNA"/>
</dbReference>
<accession>A0A1V4AVU3</accession>
<proteinExistence type="predicted"/>
<evidence type="ECO:0000313" key="1">
    <source>
        <dbReference type="EMBL" id="OOP57253.1"/>
    </source>
</evidence>